<name>A0A815P7A2_9BILA</name>
<feature type="transmembrane region" description="Helical" evidence="8">
    <location>
        <begin position="995"/>
        <end position="1015"/>
    </location>
</feature>
<evidence type="ECO:0000256" key="7">
    <source>
        <dbReference type="ARBA" id="ARBA00023303"/>
    </source>
</evidence>
<evidence type="ECO:0000256" key="6">
    <source>
        <dbReference type="ARBA" id="ARBA00023136"/>
    </source>
</evidence>
<keyword evidence="3 8" id="KW-0812">Transmembrane</keyword>
<dbReference type="PANTHER" id="PTHR13800:SF12">
    <property type="entry name" value="TRANSIENT RECEPTOR POTENTIAL CATION CHANNEL SUBFAMILY M MEMBER-LIKE 2"/>
    <property type="match status" value="1"/>
</dbReference>
<dbReference type="InterPro" id="IPR050927">
    <property type="entry name" value="TRPM"/>
</dbReference>
<feature type="domain" description="TRPM SLOG" evidence="9">
    <location>
        <begin position="81"/>
        <end position="337"/>
    </location>
</feature>
<comment type="subcellular location">
    <subcellularLocation>
        <location evidence="1">Membrane</location>
        <topology evidence="1">Multi-pass membrane protein</topology>
    </subcellularLocation>
</comment>
<sequence>MNRSRQSREELDDSIAELNIRCRVCYKYGRLGIDDDEENICVCKRQKDEHESNKLKEIKWTMKNNTRENIQYVWDRFQSGAPYIRLALDTPCEKIEKIIFDVWKIPKPACIISILTDADYFKINDQFETTFINDIVDIIKRSDTWLLTSGYDHGFIHVVGRALNKAKSLNFDDKYVITAIGISKWGSIVDIKEVKNQKNEEREQRNTENMHTNHENISNYQWNLEINHTHYLMFDDGSVGYDDITDTRSKLVNYMARLNNEHDVFVPVATIVVGGGKNTIENIYYDLKFKIAVLLISGTGYAADFLSRWLLYTKELDNELTKQHIVSDIDEFFIISNEGKCSSLRPLIPKSQNRSKSIASSIKRTSKHLDSKNKKLSEIFKNYIDRLEKDITYTFFRDNDSNKVKGQDKHQQDDDKQNSINKLLNQVMFCLQPAVRTHLTIFNSNLDMHLSEKIFQTICHSRKNLAKIRENERLQKFDTQKDNNEALKNVYHQNEIERKIEKTKLLRLAMKWENIQVAKDFIFQNSLDNIMRKNALFKEALKQNLPIFVYEFLRLKIKPADIFFQKDLDSQNKSKYANFIRELYHDQDYDKTHLKNFLEKDDNNKIIKIDSVVTLNNILEKLIGDYMHQLYFETEADEKKYHEEKRLGRLFLKSETDPHQYIMRDLFLWAILMNYIDMAKVFLSFMEYRICSALIATKILKEYYSVASYGDLKTEYEKASKYFENYAIDCLDKCDDENVNQTCEIILQRNELYGYVTCLQVAADADDKKFLATQCCVQAMDDIWFDKLPPDQNTYKDQLRNFVGVISLGLLAPVTILYRENKTARLKHTPILPKFSNHGINYSDPSLLEDPQSSLLESDDSFVLYWNRFKNFHLSLRTKYIYHLITYIFFLLLFSYVLLFNFSPPIAQTPSIHWTEIFTIILVSCILIEEIHYFCTQDNLGFLGKTITYFTNYFKLMTLLAIILFYIGLIVRFTRVNSEDSFRAARIIMAIDIEIWWLRSISFVVVIPYLGPHLVA</sequence>
<evidence type="ECO:0000256" key="1">
    <source>
        <dbReference type="ARBA" id="ARBA00004141"/>
    </source>
</evidence>
<dbReference type="InterPro" id="IPR041491">
    <property type="entry name" value="TRPM_SLOG"/>
</dbReference>
<feature type="domain" description="TRPM-like" evidence="10">
    <location>
        <begin position="591"/>
        <end position="772"/>
    </location>
</feature>
<evidence type="ECO:0000256" key="5">
    <source>
        <dbReference type="ARBA" id="ARBA00023065"/>
    </source>
</evidence>
<keyword evidence="5" id="KW-0406">Ion transport</keyword>
<accession>A0A815P7A2</accession>
<dbReference type="Pfam" id="PF25508">
    <property type="entry name" value="TRPM2"/>
    <property type="match status" value="1"/>
</dbReference>
<feature type="transmembrane region" description="Helical" evidence="8">
    <location>
        <begin position="880"/>
        <end position="900"/>
    </location>
</feature>
<dbReference type="GO" id="GO:0005886">
    <property type="term" value="C:plasma membrane"/>
    <property type="evidence" value="ECO:0007669"/>
    <property type="project" value="TreeGrafter"/>
</dbReference>
<gene>
    <name evidence="11" type="ORF">SEV965_LOCUS33418</name>
</gene>
<dbReference type="PANTHER" id="PTHR13800">
    <property type="entry name" value="TRANSIENT RECEPTOR POTENTIAL CATION CHANNEL, SUBFAMILY M, MEMBER 6"/>
    <property type="match status" value="1"/>
</dbReference>
<dbReference type="Proteomes" id="UP000663889">
    <property type="component" value="Unassembled WGS sequence"/>
</dbReference>
<evidence type="ECO:0000259" key="10">
    <source>
        <dbReference type="Pfam" id="PF25508"/>
    </source>
</evidence>
<evidence type="ECO:0000256" key="3">
    <source>
        <dbReference type="ARBA" id="ARBA00022692"/>
    </source>
</evidence>
<dbReference type="AlphaFoldDB" id="A0A815P7A2"/>
<keyword evidence="4 8" id="KW-1133">Transmembrane helix</keyword>
<evidence type="ECO:0000256" key="8">
    <source>
        <dbReference type="SAM" id="Phobius"/>
    </source>
</evidence>
<evidence type="ECO:0000259" key="9">
    <source>
        <dbReference type="Pfam" id="PF18139"/>
    </source>
</evidence>
<protein>
    <recommendedName>
        <fullName evidence="13">TRPM SLOG domain-containing protein</fullName>
    </recommendedName>
</protein>
<dbReference type="Pfam" id="PF18139">
    <property type="entry name" value="LSDAT_euk"/>
    <property type="match status" value="1"/>
</dbReference>
<evidence type="ECO:0000256" key="4">
    <source>
        <dbReference type="ARBA" id="ARBA00022989"/>
    </source>
</evidence>
<dbReference type="EMBL" id="CAJNOU010004530">
    <property type="protein sequence ID" value="CAF1445197.1"/>
    <property type="molecule type" value="Genomic_DNA"/>
</dbReference>
<organism evidence="11 12">
    <name type="scientific">Rotaria sordida</name>
    <dbReference type="NCBI Taxonomy" id="392033"/>
    <lineage>
        <taxon>Eukaryota</taxon>
        <taxon>Metazoa</taxon>
        <taxon>Spiralia</taxon>
        <taxon>Gnathifera</taxon>
        <taxon>Rotifera</taxon>
        <taxon>Eurotatoria</taxon>
        <taxon>Bdelloidea</taxon>
        <taxon>Philodinida</taxon>
        <taxon>Philodinidae</taxon>
        <taxon>Rotaria</taxon>
    </lineage>
</organism>
<reference evidence="11" key="1">
    <citation type="submission" date="2021-02" db="EMBL/GenBank/DDBJ databases">
        <authorList>
            <person name="Nowell W R."/>
        </authorList>
    </citation>
    <scope>NUCLEOTIDE SEQUENCE</scope>
</reference>
<keyword evidence="6 8" id="KW-0472">Membrane</keyword>
<evidence type="ECO:0000313" key="12">
    <source>
        <dbReference type="Proteomes" id="UP000663889"/>
    </source>
</evidence>
<feature type="non-terminal residue" evidence="11">
    <location>
        <position position="1"/>
    </location>
</feature>
<proteinExistence type="predicted"/>
<keyword evidence="7" id="KW-0407">Ion channel</keyword>
<keyword evidence="2" id="KW-0813">Transport</keyword>
<dbReference type="InterPro" id="IPR057366">
    <property type="entry name" value="TRPM-like"/>
</dbReference>
<comment type="caution">
    <text evidence="11">The sequence shown here is derived from an EMBL/GenBank/DDBJ whole genome shotgun (WGS) entry which is preliminary data.</text>
</comment>
<feature type="transmembrane region" description="Helical" evidence="8">
    <location>
        <begin position="956"/>
        <end position="975"/>
    </location>
</feature>
<evidence type="ECO:0008006" key="13">
    <source>
        <dbReference type="Google" id="ProtNLM"/>
    </source>
</evidence>
<feature type="transmembrane region" description="Helical" evidence="8">
    <location>
        <begin position="912"/>
        <end position="935"/>
    </location>
</feature>
<evidence type="ECO:0000256" key="2">
    <source>
        <dbReference type="ARBA" id="ARBA00022448"/>
    </source>
</evidence>
<dbReference type="GO" id="GO:0099604">
    <property type="term" value="F:ligand-gated calcium channel activity"/>
    <property type="evidence" value="ECO:0007669"/>
    <property type="project" value="TreeGrafter"/>
</dbReference>
<evidence type="ECO:0000313" key="11">
    <source>
        <dbReference type="EMBL" id="CAF1445197.1"/>
    </source>
</evidence>